<feature type="transmembrane region" description="Helical" evidence="8">
    <location>
        <begin position="86"/>
        <end position="106"/>
    </location>
</feature>
<dbReference type="KEGG" id="haq:DU484_18580"/>
<dbReference type="Gene3D" id="3.90.550.10">
    <property type="entry name" value="Spore Coat Polysaccharide Biosynthesis Protein SpsA, Chain A"/>
    <property type="match status" value="1"/>
</dbReference>
<feature type="transmembrane region" description="Helical" evidence="8">
    <location>
        <begin position="152"/>
        <end position="172"/>
    </location>
</feature>
<keyword evidence="2" id="KW-0328">Glycosyltransferase</keyword>
<proteinExistence type="predicted"/>
<dbReference type="GO" id="GO:0016020">
    <property type="term" value="C:membrane"/>
    <property type="evidence" value="ECO:0007669"/>
    <property type="project" value="UniProtKB-SubCell"/>
</dbReference>
<name>A0A345EIA3_9EURY</name>
<keyword evidence="4 8" id="KW-0812">Transmembrane</keyword>
<dbReference type="SUPFAM" id="SSF53448">
    <property type="entry name" value="Nucleotide-diphospho-sugar transferases"/>
    <property type="match status" value="1"/>
</dbReference>
<dbReference type="EMBL" id="CP031149">
    <property type="protein sequence ID" value="AXG11925.1"/>
    <property type="molecule type" value="Genomic_DNA"/>
</dbReference>
<gene>
    <name evidence="9" type="ORF">DU484_18580</name>
</gene>
<keyword evidence="9" id="KW-0614">Plasmid</keyword>
<evidence type="ECO:0000256" key="8">
    <source>
        <dbReference type="SAM" id="Phobius"/>
    </source>
</evidence>
<keyword evidence="6 8" id="KW-0472">Membrane</keyword>
<feature type="transmembrane region" description="Helical" evidence="8">
    <location>
        <begin position="516"/>
        <end position="540"/>
    </location>
</feature>
<evidence type="ECO:0000256" key="3">
    <source>
        <dbReference type="ARBA" id="ARBA00022679"/>
    </source>
</evidence>
<keyword evidence="3 9" id="KW-0808">Transferase</keyword>
<evidence type="ECO:0000256" key="4">
    <source>
        <dbReference type="ARBA" id="ARBA00022692"/>
    </source>
</evidence>
<dbReference type="InterPro" id="IPR050321">
    <property type="entry name" value="Glycosyltr_2/OpgH_subfam"/>
</dbReference>
<keyword evidence="5 8" id="KW-1133">Transmembrane helix</keyword>
<protein>
    <submittedName>
        <fullName evidence="9">Glycosyltransferase family 2 protein</fullName>
    </submittedName>
</protein>
<dbReference type="GO" id="GO:0016757">
    <property type="term" value="F:glycosyltransferase activity"/>
    <property type="evidence" value="ECO:0007669"/>
    <property type="project" value="UniProtKB-KW"/>
</dbReference>
<feature type="region of interest" description="Disordered" evidence="7">
    <location>
        <begin position="555"/>
        <end position="577"/>
    </location>
</feature>
<dbReference type="Pfam" id="PF13641">
    <property type="entry name" value="Glyco_tranf_2_3"/>
    <property type="match status" value="1"/>
</dbReference>
<dbReference type="Proteomes" id="UP000252985">
    <property type="component" value="Plasmid pCBA1112-02"/>
</dbReference>
<evidence type="ECO:0000256" key="6">
    <source>
        <dbReference type="ARBA" id="ARBA00023136"/>
    </source>
</evidence>
<evidence type="ECO:0000313" key="10">
    <source>
        <dbReference type="Proteomes" id="UP000252985"/>
    </source>
</evidence>
<dbReference type="AlphaFoldDB" id="A0A345EIA3"/>
<feature type="transmembrane region" description="Helical" evidence="8">
    <location>
        <begin position="53"/>
        <end position="74"/>
    </location>
</feature>
<dbReference type="InterPro" id="IPR029044">
    <property type="entry name" value="Nucleotide-diphossugar_trans"/>
</dbReference>
<feature type="transmembrane region" description="Helical" evidence="8">
    <location>
        <begin position="451"/>
        <end position="472"/>
    </location>
</feature>
<organism evidence="9 10">
    <name type="scientific">Haloplanus rubicundus</name>
    <dbReference type="NCBI Taxonomy" id="1547898"/>
    <lineage>
        <taxon>Archaea</taxon>
        <taxon>Methanobacteriati</taxon>
        <taxon>Methanobacteriota</taxon>
        <taxon>Stenosarchaea group</taxon>
        <taxon>Halobacteria</taxon>
        <taxon>Halobacteriales</taxon>
        <taxon>Haloferacaceae</taxon>
        <taxon>Haloplanus</taxon>
    </lineage>
</organism>
<geneLocation type="plasmid" evidence="10">
    <name>pcba1112-02</name>
</geneLocation>
<dbReference type="PANTHER" id="PTHR43867">
    <property type="entry name" value="CELLULOSE SYNTHASE CATALYTIC SUBUNIT A [UDP-FORMING]"/>
    <property type="match status" value="1"/>
</dbReference>
<dbReference type="CDD" id="cd06423">
    <property type="entry name" value="CESA_like"/>
    <property type="match status" value="1"/>
</dbReference>
<accession>A0A345EIA3</accession>
<sequence length="577" mass="63584">MASIDLLYTESQAFGGTLLLYVAGFAFLSLHAFWSRQRRSVVSPPRPVSRRRYWESLLLVAIITGSIGAVTIVFTTPPSTLLPRSLVGRLGTVVIGEAGVVALAILSVPDSPPPVLAILTTPRSTVFQHVVAILVLTNTLFLGVSLTVPQTYTWMLAVILILLFVGVTLNYLSVGYNLWNKFTTSTSVGERPEMPLTVVISAFNEATVLPETLKHNVNALPQAEFLLVPAASSTDGTRKIMKEIKADFSRDIRIAEGTTGSKAGDLNEAWNHINTSYVLLLDADETVVPDSVGAAYQRLNQQSNVGIVQGRKLAAYPDTSALSGFVTVERQHSTWIDHPFMSSILNSGHFAGSAAVMRREVVPDVGGFDPNALTEDIELSVRLYLETDWDLVYEPGMLVRELNPTSWLSLLRQRERWARGWAQVAVSYLGDILRPNRGLGWRRPAGLGWELFTAVSSPVYTLFPALIVYWLFAPVTPSLVISSLMFTLYLIVERPVSFVVASFFDPKIPAPQNIKTVGAALFHSYAWMIFGWIIQLHAIYLQLAGATESWDVTKKQSIDPESGGSRSRQFFKIPDTE</sequence>
<feature type="transmembrane region" description="Helical" evidence="8">
    <location>
        <begin position="12"/>
        <end position="33"/>
    </location>
</feature>
<evidence type="ECO:0000313" key="9">
    <source>
        <dbReference type="EMBL" id="AXG11925.1"/>
    </source>
</evidence>
<feature type="transmembrane region" description="Helical" evidence="8">
    <location>
        <begin position="484"/>
        <end position="504"/>
    </location>
</feature>
<comment type="subcellular location">
    <subcellularLocation>
        <location evidence="1">Membrane</location>
        <topology evidence="1">Multi-pass membrane protein</topology>
    </subcellularLocation>
</comment>
<evidence type="ECO:0000256" key="2">
    <source>
        <dbReference type="ARBA" id="ARBA00022676"/>
    </source>
</evidence>
<dbReference type="PANTHER" id="PTHR43867:SF2">
    <property type="entry name" value="CELLULOSE SYNTHASE CATALYTIC SUBUNIT A [UDP-FORMING]"/>
    <property type="match status" value="1"/>
</dbReference>
<feature type="transmembrane region" description="Helical" evidence="8">
    <location>
        <begin position="126"/>
        <end position="146"/>
    </location>
</feature>
<reference evidence="9 10" key="1">
    <citation type="submission" date="2018-07" db="EMBL/GenBank/DDBJ databases">
        <title>Genome sequences of Haloplanus sp. CBA1112.</title>
        <authorList>
            <person name="Kim Y.B."/>
            <person name="Roh S.W."/>
        </authorList>
    </citation>
    <scope>NUCLEOTIDE SEQUENCE [LARGE SCALE GENOMIC DNA]</scope>
    <source>
        <strain evidence="9 10">CBA1112</strain>
        <plasmid evidence="10">pcba1112-02</plasmid>
    </source>
</reference>
<evidence type="ECO:0000256" key="1">
    <source>
        <dbReference type="ARBA" id="ARBA00004141"/>
    </source>
</evidence>
<evidence type="ECO:0000256" key="5">
    <source>
        <dbReference type="ARBA" id="ARBA00022989"/>
    </source>
</evidence>
<evidence type="ECO:0000256" key="7">
    <source>
        <dbReference type="SAM" id="MobiDB-lite"/>
    </source>
</evidence>